<feature type="transmembrane region" description="Helical" evidence="2">
    <location>
        <begin position="6"/>
        <end position="23"/>
    </location>
</feature>
<name>A0AAX3WQJ3_9BACI</name>
<feature type="region of interest" description="Disordered" evidence="1">
    <location>
        <begin position="145"/>
        <end position="167"/>
    </location>
</feature>
<evidence type="ECO:0000256" key="2">
    <source>
        <dbReference type="SAM" id="Phobius"/>
    </source>
</evidence>
<evidence type="ECO:0000256" key="1">
    <source>
        <dbReference type="SAM" id="MobiDB-lite"/>
    </source>
</evidence>
<protein>
    <submittedName>
        <fullName evidence="3">Uncharacterized protein</fullName>
    </submittedName>
</protein>
<proteinExistence type="predicted"/>
<keyword evidence="2" id="KW-1133">Transmembrane helix</keyword>
<organism evidence="3 4">
    <name type="scientific">Lysinibacillus pakistanensis</name>
    <dbReference type="NCBI Taxonomy" id="759811"/>
    <lineage>
        <taxon>Bacteria</taxon>
        <taxon>Bacillati</taxon>
        <taxon>Bacillota</taxon>
        <taxon>Bacilli</taxon>
        <taxon>Bacillales</taxon>
        <taxon>Bacillaceae</taxon>
        <taxon>Lysinibacillus</taxon>
    </lineage>
</organism>
<sequence>MKKALIGSVLLIILIGVALYFILENKKLNKDEVSETSPEVEEILDYSDEELEKLKNTEQQFITHYNNKKYDTVVLHYRNVFLSNMNNLKPTKEIIELYNKSVKKIFDNASEFPSRDYDELHFKNLNKETVAFIESKFGKEIEEHKEDMEQLENERENQKIERRESNERERLLQEKASRGVTIGMTKDDVLLSSWGAPSNINKTVNAYGTSEQWVYDNYNYLYFENGILTSIQTSN</sequence>
<accession>A0AAX3WQJ3</accession>
<keyword evidence="2" id="KW-0812">Transmembrane</keyword>
<reference evidence="3" key="1">
    <citation type="submission" date="2023-05" db="EMBL/GenBank/DDBJ databases">
        <title>Comparative genomics of Bacillaceae isolates and their secondary metabolite potential.</title>
        <authorList>
            <person name="Song L."/>
            <person name="Nielsen L.J."/>
            <person name="Mohite O."/>
            <person name="Xu X."/>
            <person name="Weber T."/>
            <person name="Kovacs A.T."/>
        </authorList>
    </citation>
    <scope>NUCLEOTIDE SEQUENCE</scope>
    <source>
        <strain evidence="3">LY1</strain>
    </source>
</reference>
<dbReference type="AlphaFoldDB" id="A0AAX3WQJ3"/>
<dbReference type="RefSeq" id="WP_283868804.1">
    <property type="nucleotide sequence ID" value="NZ_CP126101.1"/>
</dbReference>
<evidence type="ECO:0000313" key="4">
    <source>
        <dbReference type="Proteomes" id="UP001178322"/>
    </source>
</evidence>
<keyword evidence="2" id="KW-0472">Membrane</keyword>
<evidence type="ECO:0000313" key="3">
    <source>
        <dbReference type="EMBL" id="WHY50108.1"/>
    </source>
</evidence>
<gene>
    <name evidence="3" type="ORF">QNH24_17480</name>
</gene>
<dbReference type="EMBL" id="CP126101">
    <property type="protein sequence ID" value="WHY50108.1"/>
    <property type="molecule type" value="Genomic_DNA"/>
</dbReference>
<dbReference type="Proteomes" id="UP001178322">
    <property type="component" value="Chromosome"/>
</dbReference>